<dbReference type="CDD" id="cd01948">
    <property type="entry name" value="EAL"/>
    <property type="match status" value="1"/>
</dbReference>
<dbReference type="SUPFAM" id="SSF141868">
    <property type="entry name" value="EAL domain-like"/>
    <property type="match status" value="1"/>
</dbReference>
<dbReference type="Pfam" id="PF00563">
    <property type="entry name" value="EAL"/>
    <property type="match status" value="1"/>
</dbReference>
<accession>A0A975GCI0</accession>
<dbReference type="InterPro" id="IPR050706">
    <property type="entry name" value="Cyclic-di-GMP_PDE-like"/>
</dbReference>
<feature type="domain" description="EAL" evidence="1">
    <location>
        <begin position="166"/>
        <end position="404"/>
    </location>
</feature>
<evidence type="ECO:0000313" key="3">
    <source>
        <dbReference type="EMBL" id="QSZ41527.1"/>
    </source>
</evidence>
<dbReference type="Proteomes" id="UP000671852">
    <property type="component" value="Chromosome"/>
</dbReference>
<keyword evidence="4" id="KW-1185">Reference proteome</keyword>
<dbReference type="InterPro" id="IPR000160">
    <property type="entry name" value="GGDEF_dom"/>
</dbReference>
<dbReference type="AlphaFoldDB" id="A0A975GCI0"/>
<dbReference type="CDD" id="cd01949">
    <property type="entry name" value="GGDEF"/>
    <property type="match status" value="1"/>
</dbReference>
<evidence type="ECO:0000259" key="2">
    <source>
        <dbReference type="PROSITE" id="PS50887"/>
    </source>
</evidence>
<dbReference type="EMBL" id="CP046072">
    <property type="protein sequence ID" value="QSZ41527.1"/>
    <property type="molecule type" value="Genomic_DNA"/>
</dbReference>
<gene>
    <name evidence="3" type="ORF">GJV85_05210</name>
</gene>
<evidence type="ECO:0000313" key="4">
    <source>
        <dbReference type="Proteomes" id="UP000671852"/>
    </source>
</evidence>
<reference evidence="3" key="2">
    <citation type="submission" date="2021-04" db="EMBL/GenBank/DDBJ databases">
        <title>Isolation and characterization of a novel species of the genus Sulfurimonas.</title>
        <authorList>
            <person name="Fukui M."/>
        </authorList>
    </citation>
    <scope>NUCLEOTIDE SEQUENCE</scope>
    <source>
        <strain evidence="3">H1576</strain>
    </source>
</reference>
<dbReference type="Pfam" id="PF00990">
    <property type="entry name" value="GGDEF"/>
    <property type="match status" value="1"/>
</dbReference>
<dbReference type="PANTHER" id="PTHR33121">
    <property type="entry name" value="CYCLIC DI-GMP PHOSPHODIESTERASE PDEF"/>
    <property type="match status" value="1"/>
</dbReference>
<sequence length="404" mass="46543">MEMLVETLSHLPSNRELIERLKTSKKVNYFLINIDNFSNINNAYGYESGDIVLSDVVKFLNMIKPQNSKIYRFTSDKFVLLDDRDLEEDELNKIAELILSFFSQTEIYINDEIYIKVSLSIGISVDEGLDNITQAEMAIKDLRSSKRNHYAIYNSSSLFIKKAKQNIYWIQKIKEAVDNEEIIAYYQPIIDNKSEKITKYECLARISDEDEIISPFVFLEAAKVTGNLPYVTRSIISQSFAKFSGTDYEFSINITGEDLVLDYLETVLMKNSLKYGIDPSRVVLEMLEDITTLEYSTMLKQLNSLRQKGFKVSIDDFGAESSNLSRLLEIEPDYLKIDGVFIKNILSDKKSQIIVEAIIMMCKNSKIEIIAEYVHSKEVFEKIKEFGIEFSQGYYFGEPSPNIK</sequence>
<dbReference type="PROSITE" id="PS50887">
    <property type="entry name" value="GGDEF"/>
    <property type="match status" value="1"/>
</dbReference>
<dbReference type="Gene3D" id="3.30.70.270">
    <property type="match status" value="1"/>
</dbReference>
<dbReference type="InterPro" id="IPR035919">
    <property type="entry name" value="EAL_sf"/>
</dbReference>
<proteinExistence type="predicted"/>
<dbReference type="Gene3D" id="3.20.20.450">
    <property type="entry name" value="EAL domain"/>
    <property type="match status" value="1"/>
</dbReference>
<dbReference type="InterPro" id="IPR001633">
    <property type="entry name" value="EAL_dom"/>
</dbReference>
<dbReference type="GO" id="GO:0071111">
    <property type="term" value="F:cyclic-guanylate-specific phosphodiesterase activity"/>
    <property type="evidence" value="ECO:0007669"/>
    <property type="project" value="InterPro"/>
</dbReference>
<evidence type="ECO:0000259" key="1">
    <source>
        <dbReference type="PROSITE" id="PS50883"/>
    </source>
</evidence>
<dbReference type="SMART" id="SM00052">
    <property type="entry name" value="EAL"/>
    <property type="match status" value="1"/>
</dbReference>
<reference evidence="3" key="1">
    <citation type="submission" date="2019-11" db="EMBL/GenBank/DDBJ databases">
        <authorList>
            <person name="Kojima H."/>
        </authorList>
    </citation>
    <scope>NUCLEOTIDE SEQUENCE</scope>
    <source>
        <strain evidence="3">H1576</strain>
    </source>
</reference>
<dbReference type="SUPFAM" id="SSF55073">
    <property type="entry name" value="Nucleotide cyclase"/>
    <property type="match status" value="1"/>
</dbReference>
<feature type="domain" description="GGDEF" evidence="2">
    <location>
        <begin position="25"/>
        <end position="155"/>
    </location>
</feature>
<organism evidence="3 4">
    <name type="scientific">Sulfurimonas aquatica</name>
    <dbReference type="NCBI Taxonomy" id="2672570"/>
    <lineage>
        <taxon>Bacteria</taxon>
        <taxon>Pseudomonadati</taxon>
        <taxon>Campylobacterota</taxon>
        <taxon>Epsilonproteobacteria</taxon>
        <taxon>Campylobacterales</taxon>
        <taxon>Sulfurimonadaceae</taxon>
        <taxon>Sulfurimonas</taxon>
    </lineage>
</organism>
<dbReference type="PANTHER" id="PTHR33121:SF71">
    <property type="entry name" value="OXYGEN SENSOR PROTEIN DOSP"/>
    <property type="match status" value="1"/>
</dbReference>
<dbReference type="PROSITE" id="PS50883">
    <property type="entry name" value="EAL"/>
    <property type="match status" value="1"/>
</dbReference>
<name>A0A975GCI0_9BACT</name>
<dbReference type="InterPro" id="IPR043128">
    <property type="entry name" value="Rev_trsase/Diguanyl_cyclase"/>
</dbReference>
<dbReference type="NCBIfam" id="TIGR00254">
    <property type="entry name" value="GGDEF"/>
    <property type="match status" value="1"/>
</dbReference>
<dbReference type="InterPro" id="IPR029787">
    <property type="entry name" value="Nucleotide_cyclase"/>
</dbReference>
<dbReference type="SMART" id="SM00267">
    <property type="entry name" value="GGDEF"/>
    <property type="match status" value="1"/>
</dbReference>
<protein>
    <submittedName>
        <fullName evidence="3">EAL domain-containing protein</fullName>
    </submittedName>
</protein>
<dbReference type="KEGG" id="saqt:GJV85_05210"/>